<comment type="caution">
    <text evidence="2">The sequence shown here is derived from an EMBL/GenBank/DDBJ whole genome shotgun (WGS) entry which is preliminary data.</text>
</comment>
<proteinExistence type="predicted"/>
<feature type="compositionally biased region" description="Acidic residues" evidence="1">
    <location>
        <begin position="274"/>
        <end position="295"/>
    </location>
</feature>
<feature type="region of interest" description="Disordered" evidence="1">
    <location>
        <begin position="199"/>
        <end position="302"/>
    </location>
</feature>
<dbReference type="InterPro" id="IPR026906">
    <property type="entry name" value="LRR_5"/>
</dbReference>
<evidence type="ECO:0000313" key="3">
    <source>
        <dbReference type="Proteomes" id="UP001470230"/>
    </source>
</evidence>
<feature type="compositionally biased region" description="Basic residues" evidence="1">
    <location>
        <begin position="217"/>
        <end position="229"/>
    </location>
</feature>
<dbReference type="PANTHER" id="PTHR45661:SF3">
    <property type="entry name" value="IG-LIKE DOMAIN-CONTAINING PROTEIN"/>
    <property type="match status" value="1"/>
</dbReference>
<protein>
    <recommendedName>
        <fullName evidence="4">Surface antigen BspA-like</fullName>
    </recommendedName>
</protein>
<dbReference type="EMBL" id="JAPFFF010000002">
    <property type="protein sequence ID" value="KAK8897019.1"/>
    <property type="molecule type" value="Genomic_DNA"/>
</dbReference>
<evidence type="ECO:0000313" key="2">
    <source>
        <dbReference type="EMBL" id="KAK8897019.1"/>
    </source>
</evidence>
<organism evidence="2 3">
    <name type="scientific">Tritrichomonas musculus</name>
    <dbReference type="NCBI Taxonomy" id="1915356"/>
    <lineage>
        <taxon>Eukaryota</taxon>
        <taxon>Metamonada</taxon>
        <taxon>Parabasalia</taxon>
        <taxon>Tritrichomonadida</taxon>
        <taxon>Tritrichomonadidae</taxon>
        <taxon>Tritrichomonas</taxon>
    </lineage>
</organism>
<feature type="compositionally biased region" description="Basic and acidic residues" evidence="1">
    <location>
        <begin position="230"/>
        <end position="248"/>
    </location>
</feature>
<name>A0ABR2L116_9EUKA</name>
<dbReference type="Proteomes" id="UP001470230">
    <property type="component" value="Unassembled WGS sequence"/>
</dbReference>
<evidence type="ECO:0000256" key="1">
    <source>
        <dbReference type="SAM" id="MobiDB-lite"/>
    </source>
</evidence>
<dbReference type="Pfam" id="PF13306">
    <property type="entry name" value="LRR_5"/>
    <property type="match status" value="4"/>
</dbReference>
<feature type="compositionally biased region" description="Basic and acidic residues" evidence="1">
    <location>
        <begin position="256"/>
        <end position="273"/>
    </location>
</feature>
<dbReference type="Gene3D" id="3.80.10.10">
    <property type="entry name" value="Ribonuclease Inhibitor"/>
    <property type="match status" value="3"/>
</dbReference>
<reference evidence="2 3" key="1">
    <citation type="submission" date="2024-04" db="EMBL/GenBank/DDBJ databases">
        <title>Tritrichomonas musculus Genome.</title>
        <authorList>
            <person name="Alves-Ferreira E."/>
            <person name="Grigg M."/>
            <person name="Lorenzi H."/>
            <person name="Galac M."/>
        </authorList>
    </citation>
    <scope>NUCLEOTIDE SEQUENCE [LARGE SCALE GENOMIC DNA]</scope>
    <source>
        <strain evidence="2 3">EAF2021</strain>
    </source>
</reference>
<feature type="compositionally biased region" description="Basic and acidic residues" evidence="1">
    <location>
        <begin position="199"/>
        <end position="216"/>
    </location>
</feature>
<gene>
    <name evidence="2" type="ORF">M9Y10_014951</name>
</gene>
<sequence>MDKSIVFLGKYDDDLCSLEGKVVNNNIEYKENQQPEVIKQPIKGTDFEAYLLVGNVKPSLQLKNVISKAKIIFFTFNLSRPETLVFLNEGWKPVIERIDKMNQLNQNKSLNTIKPSNQDNSSKQLRVLIGINPSQGTVKYDFDEKISYTINNLQCTKYYETGESKKTRKKRTVKNPILTNLLKDFEDLLKDDGFGQDNKEHFDIKSTNNHSKEKNKSKGKKLFKKSKKKKDSDENSHNSSDEEEKKIENEEDEEVKEVIKETKEEEENNTPKENDDDDDDDSHIWDTDDSEEKEEDAIKAKNADDPISVFASDEIYDKEVKEELNSNEKVKTFKDTNYLEYKIFMESGTASITGVPKDKEEIDVPLFVRCQGQKFDVTAVDERAFSGSKLKALLFSEDSKLETIKDFAFAGSSIEELFIPSGVTALSANWCSGADKLTKIEVGPGNRFFSIRDGFLVNDGQEKREPREILFAPRDIGGDFSIPAGITRIGNCSFGKREGLVSVASDTPSLQTIDSRAFSGCRNLERLKVCRASDLALCESCFSDSAKLSSVEIESKELNIGEESFSNCKSLQRVSLTNVINIVLNSNAFGGCTNLSDFTVNENNDRYQATLKMYFVDSIFVYPECFRDCTSLTSIVFSEVKKITLYSQSFKGCDNLGSLAIYKSEIIKIDKECFAESKLRTLKFASKSISFGENFIKDCSLLQSLNVDCDNDVTILSGTFEGCNSMNSVNIHTEAALKLCTNCFLNMSLVSVELKCDLLKIVDYNCFNGCSKLTNISFHTKHKTKFASNMFQGCFTLNSLVIMCESSLYLDKGFMNESSQLQVVTIKGKKIIINDDCFKNCPSLTYLALNNSGQIQVGKRLFQNCSKLDTITIQTVGNNKFEAADKIFPELTNIKRIDFIGGQVEINNCKFQDFSCLTSVIFDKVNIVHIYESQFYKCKFLQKVIIDSLSDITLDDYAFMECNNLQTVKLQAAGNLVIGKYCFHDAVNLKSVDIHGNEVTANDFSFNNCKHMPILLLQNSNKVVLKKNSFCGCENIVIIEITAHQLFYTGEYCFSGCKSLKDFIVQSDKVSLGDFCFNKCYSLLKASCDSANEISYYTTSFKGLKNIEFSFNPEANQIIKDPKSSDKKSSDKKCSIC</sequence>
<dbReference type="InterPro" id="IPR053139">
    <property type="entry name" value="Surface_bspA-like"/>
</dbReference>
<dbReference type="InterPro" id="IPR032675">
    <property type="entry name" value="LRR_dom_sf"/>
</dbReference>
<dbReference type="PANTHER" id="PTHR45661">
    <property type="entry name" value="SURFACE ANTIGEN"/>
    <property type="match status" value="1"/>
</dbReference>
<accession>A0ABR2L116</accession>
<dbReference type="SUPFAM" id="SSF52058">
    <property type="entry name" value="L domain-like"/>
    <property type="match status" value="2"/>
</dbReference>
<keyword evidence="3" id="KW-1185">Reference proteome</keyword>
<evidence type="ECO:0008006" key="4">
    <source>
        <dbReference type="Google" id="ProtNLM"/>
    </source>
</evidence>